<evidence type="ECO:0000313" key="2">
    <source>
        <dbReference type="EMBL" id="RKU46761.1"/>
    </source>
</evidence>
<proteinExistence type="predicted"/>
<gene>
    <name evidence="2" type="ORF">DL546_005072</name>
</gene>
<dbReference type="Proteomes" id="UP000275385">
    <property type="component" value="Unassembled WGS sequence"/>
</dbReference>
<evidence type="ECO:0000313" key="3">
    <source>
        <dbReference type="Proteomes" id="UP000275385"/>
    </source>
</evidence>
<name>A0A420YFT2_9PEZI</name>
<feature type="region of interest" description="Disordered" evidence="1">
    <location>
        <begin position="289"/>
        <end position="359"/>
    </location>
</feature>
<evidence type="ECO:0000256" key="1">
    <source>
        <dbReference type="SAM" id="MobiDB-lite"/>
    </source>
</evidence>
<protein>
    <recommendedName>
        <fullName evidence="4">BZIP domain-containing protein</fullName>
    </recommendedName>
</protein>
<feature type="compositionally biased region" description="Polar residues" evidence="1">
    <location>
        <begin position="1"/>
        <end position="14"/>
    </location>
</feature>
<feature type="region of interest" description="Disordered" evidence="1">
    <location>
        <begin position="1"/>
        <end position="42"/>
    </location>
</feature>
<sequence>MSTNSDAESVSQDQTGDELQRRAELRRERNNTSQRRKRMNEKQLVLEQRAELRWFKENGVQASQEVQREAHRLREYSNESQEVITEICNSLPGLFSRRFNIPESETESVLLPARTAIAKLAERRRRLDETLRPRRPINHDDDFSAPARMESLPAPVVPQGYALEATDQRRQGTAGPGWNPAVMPYSTEHQGDGMAVSVPPQTYAQSMPPFPLPPPASAVGTPRSADAALSLQGLAASTPVPGFQSHTYHAMTTTVGMVQPQLAYSQHQNTYFHPGLPNYNPSLPNFPQQTTQPMPLQRPLQPMSQSPMRPSACPGTVSPAPRDSFGTVPSQGQPGMAAQVHGSGTPLWNVPPHTHYKAE</sequence>
<dbReference type="EMBL" id="QVQW01000012">
    <property type="protein sequence ID" value="RKU46761.1"/>
    <property type="molecule type" value="Genomic_DNA"/>
</dbReference>
<feature type="compositionally biased region" description="Low complexity" evidence="1">
    <location>
        <begin position="289"/>
        <end position="307"/>
    </location>
</feature>
<organism evidence="2 3">
    <name type="scientific">Coniochaeta pulveracea</name>
    <dbReference type="NCBI Taxonomy" id="177199"/>
    <lineage>
        <taxon>Eukaryota</taxon>
        <taxon>Fungi</taxon>
        <taxon>Dikarya</taxon>
        <taxon>Ascomycota</taxon>
        <taxon>Pezizomycotina</taxon>
        <taxon>Sordariomycetes</taxon>
        <taxon>Sordariomycetidae</taxon>
        <taxon>Coniochaetales</taxon>
        <taxon>Coniochaetaceae</taxon>
        <taxon>Coniochaeta</taxon>
    </lineage>
</organism>
<accession>A0A420YFT2</accession>
<dbReference type="CDD" id="cd14686">
    <property type="entry name" value="bZIP"/>
    <property type="match status" value="1"/>
</dbReference>
<dbReference type="AlphaFoldDB" id="A0A420YFT2"/>
<feature type="compositionally biased region" description="Basic and acidic residues" evidence="1">
    <location>
        <begin position="18"/>
        <end position="30"/>
    </location>
</feature>
<reference evidence="2 3" key="1">
    <citation type="submission" date="2018-08" db="EMBL/GenBank/DDBJ databases">
        <title>Draft genome of the lignicolous fungus Coniochaeta pulveracea.</title>
        <authorList>
            <person name="Borstlap C.J."/>
            <person name="De Witt R.N."/>
            <person name="Botha A."/>
            <person name="Volschenk H."/>
        </authorList>
    </citation>
    <scope>NUCLEOTIDE SEQUENCE [LARGE SCALE GENOMIC DNA]</scope>
    <source>
        <strain evidence="2 3">CAB683</strain>
    </source>
</reference>
<keyword evidence="3" id="KW-1185">Reference proteome</keyword>
<comment type="caution">
    <text evidence="2">The sequence shown here is derived from an EMBL/GenBank/DDBJ whole genome shotgun (WGS) entry which is preliminary data.</text>
</comment>
<evidence type="ECO:0008006" key="4">
    <source>
        <dbReference type="Google" id="ProtNLM"/>
    </source>
</evidence>